<dbReference type="GeneID" id="115464457"/>
<feature type="compositionally biased region" description="Basic and acidic residues" evidence="1">
    <location>
        <begin position="81"/>
        <end position="98"/>
    </location>
</feature>
<dbReference type="Proteomes" id="UP000515156">
    <property type="component" value="Chromosome 1"/>
</dbReference>
<dbReference type="AlphaFoldDB" id="A0A6P7XDU4"/>
<proteinExistence type="predicted"/>
<dbReference type="RefSeq" id="XP_030050698.1">
    <property type="nucleotide sequence ID" value="XM_030194838.1"/>
</dbReference>
<dbReference type="InterPro" id="IPR001909">
    <property type="entry name" value="KRAB"/>
</dbReference>
<evidence type="ECO:0000313" key="3">
    <source>
        <dbReference type="Proteomes" id="UP000515156"/>
    </source>
</evidence>
<dbReference type="SUPFAM" id="SSF109640">
    <property type="entry name" value="KRAB domain (Kruppel-associated box)"/>
    <property type="match status" value="1"/>
</dbReference>
<evidence type="ECO:0000259" key="2">
    <source>
        <dbReference type="PROSITE" id="PS50805"/>
    </source>
</evidence>
<protein>
    <submittedName>
        <fullName evidence="4">Protein ZNF783-like</fullName>
    </submittedName>
</protein>
<dbReference type="OrthoDB" id="9892686at2759"/>
<dbReference type="InterPro" id="IPR050169">
    <property type="entry name" value="Krueppel_C2H2_ZnF"/>
</dbReference>
<dbReference type="GO" id="GO:0006355">
    <property type="term" value="P:regulation of DNA-templated transcription"/>
    <property type="evidence" value="ECO:0007669"/>
    <property type="project" value="InterPro"/>
</dbReference>
<dbReference type="CDD" id="cd07765">
    <property type="entry name" value="KRAB_A-box"/>
    <property type="match status" value="1"/>
</dbReference>
<dbReference type="PANTHER" id="PTHR23232">
    <property type="entry name" value="KRAB DOMAIN C2H2 ZINC FINGER"/>
    <property type="match status" value="1"/>
</dbReference>
<sequence length="104" mass="12066">MAGNGAVEKGRRMALGLCAQQVPVTFEDITVHFSQEQWDYLDEGQKELYREVMKENCETLISLGTDHESINPKVLSRIKQEKEPQVWDMRKSEDREVNHSYPDP</sequence>
<dbReference type="SMART" id="SM00349">
    <property type="entry name" value="KRAB"/>
    <property type="match status" value="1"/>
</dbReference>
<evidence type="ECO:0000256" key="1">
    <source>
        <dbReference type="SAM" id="MobiDB-lite"/>
    </source>
</evidence>
<feature type="region of interest" description="Disordered" evidence="1">
    <location>
        <begin position="81"/>
        <end position="104"/>
    </location>
</feature>
<dbReference type="KEGG" id="muo:115464457"/>
<dbReference type="InParanoid" id="A0A6P7XDU4"/>
<dbReference type="Pfam" id="PF01352">
    <property type="entry name" value="KRAB"/>
    <property type="match status" value="1"/>
</dbReference>
<dbReference type="Gene3D" id="6.10.140.140">
    <property type="match status" value="1"/>
</dbReference>
<name>A0A6P7XDU4_9AMPH</name>
<accession>A0A6P7XDU4</accession>
<dbReference type="PROSITE" id="PS50805">
    <property type="entry name" value="KRAB"/>
    <property type="match status" value="1"/>
</dbReference>
<gene>
    <name evidence="4" type="primary">LOC115464457</name>
</gene>
<organism evidence="3 4">
    <name type="scientific">Microcaecilia unicolor</name>
    <dbReference type="NCBI Taxonomy" id="1415580"/>
    <lineage>
        <taxon>Eukaryota</taxon>
        <taxon>Metazoa</taxon>
        <taxon>Chordata</taxon>
        <taxon>Craniata</taxon>
        <taxon>Vertebrata</taxon>
        <taxon>Euteleostomi</taxon>
        <taxon>Amphibia</taxon>
        <taxon>Gymnophiona</taxon>
        <taxon>Siphonopidae</taxon>
        <taxon>Microcaecilia</taxon>
    </lineage>
</organism>
<evidence type="ECO:0000313" key="4">
    <source>
        <dbReference type="RefSeq" id="XP_030050698.1"/>
    </source>
</evidence>
<keyword evidence="3" id="KW-1185">Reference proteome</keyword>
<feature type="domain" description="KRAB" evidence="2">
    <location>
        <begin position="24"/>
        <end position="97"/>
    </location>
</feature>
<dbReference type="PANTHER" id="PTHR23232:SF118">
    <property type="entry name" value="ZINC FINGER PROTEIN 746"/>
    <property type="match status" value="1"/>
</dbReference>
<dbReference type="InterPro" id="IPR036051">
    <property type="entry name" value="KRAB_dom_sf"/>
</dbReference>
<reference evidence="4" key="1">
    <citation type="submission" date="2025-08" db="UniProtKB">
        <authorList>
            <consortium name="RefSeq"/>
        </authorList>
    </citation>
    <scope>IDENTIFICATION</scope>
</reference>